<evidence type="ECO:0000313" key="1">
    <source>
        <dbReference type="EMBL" id="CAG8660822.1"/>
    </source>
</evidence>
<protein>
    <submittedName>
        <fullName evidence="1">8868_t:CDS:1</fullName>
    </submittedName>
</protein>
<dbReference type="Proteomes" id="UP000789739">
    <property type="component" value="Unassembled WGS sequence"/>
</dbReference>
<dbReference type="AlphaFoldDB" id="A0A9N9E1S4"/>
<dbReference type="EMBL" id="CAJVPI010003663">
    <property type="protein sequence ID" value="CAG8660822.1"/>
    <property type="molecule type" value="Genomic_DNA"/>
</dbReference>
<comment type="caution">
    <text evidence="1">The sequence shown here is derived from an EMBL/GenBank/DDBJ whole genome shotgun (WGS) entry which is preliminary data.</text>
</comment>
<gene>
    <name evidence="1" type="ORF">PBRASI_LOCUS10774</name>
</gene>
<organism evidence="1 2">
    <name type="scientific">Paraglomus brasilianum</name>
    <dbReference type="NCBI Taxonomy" id="144538"/>
    <lineage>
        <taxon>Eukaryota</taxon>
        <taxon>Fungi</taxon>
        <taxon>Fungi incertae sedis</taxon>
        <taxon>Mucoromycota</taxon>
        <taxon>Glomeromycotina</taxon>
        <taxon>Glomeromycetes</taxon>
        <taxon>Paraglomerales</taxon>
        <taxon>Paraglomeraceae</taxon>
        <taxon>Paraglomus</taxon>
    </lineage>
</organism>
<reference evidence="1" key="1">
    <citation type="submission" date="2021-06" db="EMBL/GenBank/DDBJ databases">
        <authorList>
            <person name="Kallberg Y."/>
            <person name="Tangrot J."/>
            <person name="Rosling A."/>
        </authorList>
    </citation>
    <scope>NUCLEOTIDE SEQUENCE</scope>
    <source>
        <strain evidence="1">BR232B</strain>
    </source>
</reference>
<proteinExistence type="predicted"/>
<accession>A0A9N9E1S4</accession>
<evidence type="ECO:0000313" key="2">
    <source>
        <dbReference type="Proteomes" id="UP000789739"/>
    </source>
</evidence>
<feature type="non-terminal residue" evidence="1">
    <location>
        <position position="1"/>
    </location>
</feature>
<sequence length="52" mass="6165">EDLFCHAIADIAYEWYSDVHTDGATLRIDACVITKFRVKLLIRKERVRRQDN</sequence>
<name>A0A9N9E1S4_9GLOM</name>
<keyword evidence="2" id="KW-1185">Reference proteome</keyword>